<accession>A0AAU8J3A6</accession>
<organism evidence="1">
    <name type="scientific">Streptomyces tabacisoli</name>
    <dbReference type="NCBI Taxonomy" id="3156398"/>
    <lineage>
        <taxon>Bacteria</taxon>
        <taxon>Bacillati</taxon>
        <taxon>Actinomycetota</taxon>
        <taxon>Actinomycetes</taxon>
        <taxon>Kitasatosporales</taxon>
        <taxon>Streptomycetaceae</taxon>
        <taxon>Streptomyces</taxon>
    </lineage>
</organism>
<sequence>MASLIEELEAREIAARERVQVQEAQIAELSEPALHRVAVSSSAL</sequence>
<gene>
    <name evidence="1" type="ORF">ABII15_35830</name>
</gene>
<dbReference type="KEGG" id="stac:ABII15_35830"/>
<reference evidence="1" key="1">
    <citation type="submission" date="2024-06" db="EMBL/GenBank/DDBJ databases">
        <title>Streptomyces sp. strain HUAS MG91 genome sequences.</title>
        <authorList>
            <person name="Mo P."/>
        </authorList>
    </citation>
    <scope>NUCLEOTIDE SEQUENCE</scope>
    <source>
        <strain evidence="1">HUAS MG91</strain>
    </source>
</reference>
<proteinExistence type="predicted"/>
<protein>
    <submittedName>
        <fullName evidence="1">Uncharacterized protein</fullName>
    </submittedName>
</protein>
<dbReference type="RefSeq" id="WP_353946448.1">
    <property type="nucleotide sequence ID" value="NZ_CP159534.1"/>
</dbReference>
<evidence type="ECO:0000313" key="1">
    <source>
        <dbReference type="EMBL" id="XCJ75012.1"/>
    </source>
</evidence>
<dbReference type="AlphaFoldDB" id="A0AAU8J3A6"/>
<dbReference type="EMBL" id="CP159534">
    <property type="protein sequence ID" value="XCJ75012.1"/>
    <property type="molecule type" value="Genomic_DNA"/>
</dbReference>
<name>A0AAU8J3A6_9ACTN</name>